<keyword evidence="2" id="KW-1185">Reference proteome</keyword>
<evidence type="ECO:0000313" key="2">
    <source>
        <dbReference type="Proteomes" id="UP001500074"/>
    </source>
</evidence>
<comment type="caution">
    <text evidence="1">The sequence shown here is derived from an EMBL/GenBank/DDBJ whole genome shotgun (WGS) entry which is preliminary data.</text>
</comment>
<evidence type="ECO:0008006" key="3">
    <source>
        <dbReference type="Google" id="ProtNLM"/>
    </source>
</evidence>
<organism evidence="1 2">
    <name type="scientific">Modicisalibacter zincidurans</name>
    <dbReference type="NCBI Taxonomy" id="1178777"/>
    <lineage>
        <taxon>Bacteria</taxon>
        <taxon>Pseudomonadati</taxon>
        <taxon>Pseudomonadota</taxon>
        <taxon>Gammaproteobacteria</taxon>
        <taxon>Oceanospirillales</taxon>
        <taxon>Halomonadaceae</taxon>
        <taxon>Modicisalibacter</taxon>
    </lineage>
</organism>
<sequence length="125" mass="13456">MTRTRHDRPGLQIRLVADRDVVLGPGKAALLEAIDASGSIAAASRTLGLSYKKAWQLIDTMNRHLPGPVVTTASGGNQRGGAGLTPLGREVVERYRALQRTLDAAHCEEARSLLALVDRRQATPH</sequence>
<gene>
    <name evidence="1" type="ORF">GCM10023342_31340</name>
</gene>
<evidence type="ECO:0000313" key="1">
    <source>
        <dbReference type="EMBL" id="GAA5179469.1"/>
    </source>
</evidence>
<name>A0ABP9RL83_9GAMM</name>
<dbReference type="RefSeq" id="WP_031383994.1">
    <property type="nucleotide sequence ID" value="NZ_BAABKI010000051.1"/>
</dbReference>
<dbReference type="Gene3D" id="1.10.10.10">
    <property type="entry name" value="Winged helix-like DNA-binding domain superfamily/Winged helix DNA-binding domain"/>
    <property type="match status" value="1"/>
</dbReference>
<dbReference type="SUPFAM" id="SSF46785">
    <property type="entry name" value="Winged helix' DNA-binding domain"/>
    <property type="match status" value="1"/>
</dbReference>
<dbReference type="Proteomes" id="UP001500074">
    <property type="component" value="Unassembled WGS sequence"/>
</dbReference>
<dbReference type="InterPro" id="IPR051815">
    <property type="entry name" value="Molybdate_resp_trans_reg"/>
</dbReference>
<dbReference type="EMBL" id="BAABKI010000051">
    <property type="protein sequence ID" value="GAA5179469.1"/>
    <property type="molecule type" value="Genomic_DNA"/>
</dbReference>
<proteinExistence type="predicted"/>
<accession>A0ABP9RL83</accession>
<reference evidence="2" key="1">
    <citation type="journal article" date="2019" name="Int. J. Syst. Evol. Microbiol.">
        <title>The Global Catalogue of Microorganisms (GCM) 10K type strain sequencing project: providing services to taxonomists for standard genome sequencing and annotation.</title>
        <authorList>
            <consortium name="The Broad Institute Genomics Platform"/>
            <consortium name="The Broad Institute Genome Sequencing Center for Infectious Disease"/>
            <person name="Wu L."/>
            <person name="Ma J."/>
        </authorList>
    </citation>
    <scope>NUCLEOTIDE SEQUENCE [LARGE SCALE GENOMIC DNA]</scope>
    <source>
        <strain evidence="2">JCM 18472</strain>
    </source>
</reference>
<dbReference type="InterPro" id="IPR036390">
    <property type="entry name" value="WH_DNA-bd_sf"/>
</dbReference>
<dbReference type="PANTHER" id="PTHR30432">
    <property type="entry name" value="TRANSCRIPTIONAL REGULATOR MODE"/>
    <property type="match status" value="1"/>
</dbReference>
<dbReference type="PANTHER" id="PTHR30432:SF1">
    <property type="entry name" value="DNA-BINDING TRANSCRIPTIONAL DUAL REGULATOR MODE"/>
    <property type="match status" value="1"/>
</dbReference>
<protein>
    <recommendedName>
        <fullName evidence="3">LysR family transcriptional regulator</fullName>
    </recommendedName>
</protein>
<dbReference type="InterPro" id="IPR036388">
    <property type="entry name" value="WH-like_DNA-bd_sf"/>
</dbReference>